<gene>
    <name evidence="1" type="ORF">SAMN05443638_13225</name>
</gene>
<reference evidence="1 2" key="1">
    <citation type="submission" date="2016-11" db="EMBL/GenBank/DDBJ databases">
        <authorList>
            <person name="Jaros S."/>
            <person name="Januszkiewicz K."/>
            <person name="Wedrychowicz H."/>
        </authorList>
    </citation>
    <scope>NUCLEOTIDE SEQUENCE [LARGE SCALE GENOMIC DNA]</scope>
    <source>
        <strain evidence="1 2">DSM 2631</strain>
    </source>
</reference>
<evidence type="ECO:0000313" key="2">
    <source>
        <dbReference type="Proteomes" id="UP000184035"/>
    </source>
</evidence>
<evidence type="ECO:0000313" key="1">
    <source>
        <dbReference type="EMBL" id="SHF09548.1"/>
    </source>
</evidence>
<dbReference type="RefSeq" id="WP_072897475.1">
    <property type="nucleotide sequence ID" value="NZ_FQVM01000032.1"/>
</dbReference>
<organism evidence="1 2">
    <name type="scientific">Clostridium fallax</name>
    <dbReference type="NCBI Taxonomy" id="1533"/>
    <lineage>
        <taxon>Bacteria</taxon>
        <taxon>Bacillati</taxon>
        <taxon>Bacillota</taxon>
        <taxon>Clostridia</taxon>
        <taxon>Eubacteriales</taxon>
        <taxon>Clostridiaceae</taxon>
        <taxon>Clostridium</taxon>
    </lineage>
</organism>
<dbReference type="OrthoDB" id="1935443at2"/>
<name>A0A1M4YV21_9CLOT</name>
<proteinExistence type="predicted"/>
<dbReference type="AlphaFoldDB" id="A0A1M4YV21"/>
<dbReference type="Proteomes" id="UP000184035">
    <property type="component" value="Unassembled WGS sequence"/>
</dbReference>
<dbReference type="STRING" id="1533.SAMN05443638_13225"/>
<keyword evidence="2" id="KW-1185">Reference proteome</keyword>
<sequence length="78" mass="8812">MSDYKMEITGEIGLSDYSNIYDYIGIVDNTDSFHLSMNNSSNENISIVSSMLKDSGFNIINEGYDSNGKYFINAYKNK</sequence>
<dbReference type="EMBL" id="FQVM01000032">
    <property type="protein sequence ID" value="SHF09548.1"/>
    <property type="molecule type" value="Genomic_DNA"/>
</dbReference>
<accession>A0A1M4YV21</accession>
<protein>
    <submittedName>
        <fullName evidence="1">Uncharacterized protein</fullName>
    </submittedName>
</protein>